<gene>
    <name evidence="2" type="ORF">BU23DRAFT_575879</name>
</gene>
<dbReference type="EMBL" id="ML976800">
    <property type="protein sequence ID" value="KAF1964224.1"/>
    <property type="molecule type" value="Genomic_DNA"/>
</dbReference>
<reference evidence="2" key="1">
    <citation type="journal article" date="2020" name="Stud. Mycol.">
        <title>101 Dothideomycetes genomes: a test case for predicting lifestyles and emergence of pathogens.</title>
        <authorList>
            <person name="Haridas S."/>
            <person name="Albert R."/>
            <person name="Binder M."/>
            <person name="Bloem J."/>
            <person name="Labutti K."/>
            <person name="Salamov A."/>
            <person name="Andreopoulos B."/>
            <person name="Baker S."/>
            <person name="Barry K."/>
            <person name="Bills G."/>
            <person name="Bluhm B."/>
            <person name="Cannon C."/>
            <person name="Castanera R."/>
            <person name="Culley D."/>
            <person name="Daum C."/>
            <person name="Ezra D."/>
            <person name="Gonzalez J."/>
            <person name="Henrissat B."/>
            <person name="Kuo A."/>
            <person name="Liang C."/>
            <person name="Lipzen A."/>
            <person name="Lutzoni F."/>
            <person name="Magnuson J."/>
            <person name="Mondo S."/>
            <person name="Nolan M."/>
            <person name="Ohm R."/>
            <person name="Pangilinan J."/>
            <person name="Park H.-J."/>
            <person name="Ramirez L."/>
            <person name="Alfaro M."/>
            <person name="Sun H."/>
            <person name="Tritt A."/>
            <person name="Yoshinaga Y."/>
            <person name="Zwiers L.-H."/>
            <person name="Turgeon B."/>
            <person name="Goodwin S."/>
            <person name="Spatafora J."/>
            <person name="Crous P."/>
            <person name="Grigoriev I."/>
        </authorList>
    </citation>
    <scope>NUCLEOTIDE SEQUENCE</scope>
    <source>
        <strain evidence="2">CBS 107.79</strain>
    </source>
</reference>
<feature type="region of interest" description="Disordered" evidence="1">
    <location>
        <begin position="1"/>
        <end position="24"/>
    </location>
</feature>
<evidence type="ECO:0000256" key="1">
    <source>
        <dbReference type="SAM" id="MobiDB-lite"/>
    </source>
</evidence>
<evidence type="ECO:0000313" key="2">
    <source>
        <dbReference type="EMBL" id="KAF1964224.1"/>
    </source>
</evidence>
<keyword evidence="3" id="KW-1185">Reference proteome</keyword>
<accession>A0A6A5UHU9</accession>
<proteinExistence type="predicted"/>
<dbReference type="Proteomes" id="UP000800036">
    <property type="component" value="Unassembled WGS sequence"/>
</dbReference>
<evidence type="ECO:0000313" key="3">
    <source>
        <dbReference type="Proteomes" id="UP000800036"/>
    </source>
</evidence>
<protein>
    <submittedName>
        <fullName evidence="2">Uncharacterized protein</fullName>
    </submittedName>
</protein>
<dbReference type="AlphaFoldDB" id="A0A6A5UHU9"/>
<name>A0A6A5UHU9_9PLEO</name>
<feature type="compositionally biased region" description="Pro residues" evidence="1">
    <location>
        <begin position="8"/>
        <end position="17"/>
    </location>
</feature>
<sequence>MTVQSSGQPPPPLPLPRPQQVFNPTQNVVPTKVALDVQAREKAIALEHTRPSPKPPLGRIAHLRASTTESQTSQLRTAAALSRSPVKLSSPSVNFRKALLQPDPSPSNLGSAVTLGTFTQDGEEWDVRAQRGRYSLVMVKKCRLAAGLAEKRAFDFVSHENVIKLISAVSNTESSGCS</sequence>
<organism evidence="2 3">
    <name type="scientific">Bimuria novae-zelandiae CBS 107.79</name>
    <dbReference type="NCBI Taxonomy" id="1447943"/>
    <lineage>
        <taxon>Eukaryota</taxon>
        <taxon>Fungi</taxon>
        <taxon>Dikarya</taxon>
        <taxon>Ascomycota</taxon>
        <taxon>Pezizomycotina</taxon>
        <taxon>Dothideomycetes</taxon>
        <taxon>Pleosporomycetidae</taxon>
        <taxon>Pleosporales</taxon>
        <taxon>Massarineae</taxon>
        <taxon>Didymosphaeriaceae</taxon>
        <taxon>Bimuria</taxon>
    </lineage>
</organism>